<name>A0A9W9FUY7_9EURO</name>
<dbReference type="InterPro" id="IPR033121">
    <property type="entry name" value="PEPTIDASE_A1"/>
</dbReference>
<comment type="function">
    <text evidence="2">Secreted aspartic endopeptidase that allows assimilation of proteinaceous substrates. The scissile peptide bond is attacked by a nucleophilic water molecule activated by two aspartic residues in the active site. Shows a broad primary substrate specificity. Favors hydrophobic residues at the P1 and P1' positions, but can also activate trypsinogen and hydrolyze the B chain of insulin between positions 'Gly-20' and 'Glu-21'.</text>
</comment>
<evidence type="ECO:0000256" key="6">
    <source>
        <dbReference type="ARBA" id="ARBA00022750"/>
    </source>
</evidence>
<reference evidence="11" key="2">
    <citation type="journal article" date="2023" name="IMA Fungus">
        <title>Comparative genomic study of the Penicillium genus elucidates a diverse pangenome and 15 lateral gene transfer events.</title>
        <authorList>
            <person name="Petersen C."/>
            <person name="Sorensen T."/>
            <person name="Nielsen M.R."/>
            <person name="Sondergaard T.E."/>
            <person name="Sorensen J.L."/>
            <person name="Fitzpatrick D.A."/>
            <person name="Frisvad J.C."/>
            <person name="Nielsen K.L."/>
        </authorList>
    </citation>
    <scope>NUCLEOTIDE SEQUENCE</scope>
    <source>
        <strain evidence="11">IBT 30069</strain>
    </source>
</reference>
<comment type="catalytic activity">
    <reaction evidence="1">
        <text>Hydrolysis of proteins with broad specificity similar to that of pepsin A, preferring hydrophobic residues at P1 and P1', but also cleaving 20-Gly-|-Glu-21 in the B chain of insulin. Clots milk, and activates trypsinogen.</text>
        <dbReference type="EC" id="3.4.23.20"/>
    </reaction>
</comment>
<sequence>MFIKSTVIGTLAFISTCAAVPRYKPSRIDLEHRPGSNIKSKYDVDTLTEASRFWFGNFDVGDSKNLSLLIDTGSSDLIVNPGFYRPGPGSVNTHKNFTISYGSTESDGSGTGTVTGQLYNDTVRFGAMTAHQTVGTANAGPDGTSLVPKQGIIGFAGLEESSFHGALPFFHSLCAQGKVDACRFGISLGDNGKGTQVLGQLDESMFKGELTTSSIIQEWALWTDIALDNKIILKNALVELDTGTATILGPVDDVVKIFKAASIQYNIQESESAGTTVTGYFPCDQPPQLGLSIPSRSNATEAAKKHSRLVSHKSSVFNIKPDQWIAKDNGNNNCTAIVSGTDAMPLSNLWVVGQPFFHGIYVDHNIADGTLGFAPVRA</sequence>
<dbReference type="EMBL" id="JAPQKH010000003">
    <property type="protein sequence ID" value="KAJ5106853.1"/>
    <property type="molecule type" value="Genomic_DNA"/>
</dbReference>
<evidence type="ECO:0000256" key="3">
    <source>
        <dbReference type="ARBA" id="ARBA00007447"/>
    </source>
</evidence>
<feature type="chain" id="PRO_5040922647" description="penicillopepsin" evidence="9">
    <location>
        <begin position="20"/>
        <end position="378"/>
    </location>
</feature>
<dbReference type="PANTHER" id="PTHR47966">
    <property type="entry name" value="BETA-SITE APP-CLEAVING ENZYME, ISOFORM A-RELATED"/>
    <property type="match status" value="1"/>
</dbReference>
<keyword evidence="7 8" id="KW-0378">Hydrolase</keyword>
<evidence type="ECO:0000259" key="10">
    <source>
        <dbReference type="PROSITE" id="PS51767"/>
    </source>
</evidence>
<dbReference type="GO" id="GO:0006508">
    <property type="term" value="P:proteolysis"/>
    <property type="evidence" value="ECO:0007669"/>
    <property type="project" value="UniProtKB-KW"/>
</dbReference>
<dbReference type="InterPro" id="IPR001969">
    <property type="entry name" value="Aspartic_peptidase_AS"/>
</dbReference>
<dbReference type="OrthoDB" id="15189at2759"/>
<keyword evidence="8 11" id="KW-0645">Protease</keyword>
<dbReference type="CDD" id="cd05471">
    <property type="entry name" value="pepsin_like"/>
    <property type="match status" value="1"/>
</dbReference>
<dbReference type="PRINTS" id="PR00792">
    <property type="entry name" value="PEPSIN"/>
</dbReference>
<reference evidence="11" key="1">
    <citation type="submission" date="2022-11" db="EMBL/GenBank/DDBJ databases">
        <authorList>
            <person name="Petersen C."/>
        </authorList>
    </citation>
    <scope>NUCLEOTIDE SEQUENCE</scope>
    <source>
        <strain evidence="11">IBT 30069</strain>
    </source>
</reference>
<dbReference type="PROSITE" id="PS51767">
    <property type="entry name" value="PEPTIDASE_A1"/>
    <property type="match status" value="1"/>
</dbReference>
<evidence type="ECO:0000313" key="11">
    <source>
        <dbReference type="EMBL" id="KAJ5106853.1"/>
    </source>
</evidence>
<keyword evidence="9" id="KW-0732">Signal</keyword>
<dbReference type="GO" id="GO:0004190">
    <property type="term" value="F:aspartic-type endopeptidase activity"/>
    <property type="evidence" value="ECO:0007669"/>
    <property type="project" value="UniProtKB-KW"/>
</dbReference>
<dbReference type="EC" id="3.4.23.20" evidence="5"/>
<evidence type="ECO:0000256" key="5">
    <source>
        <dbReference type="ARBA" id="ARBA00013206"/>
    </source>
</evidence>
<comment type="subunit">
    <text evidence="4">Monomer.</text>
</comment>
<dbReference type="PROSITE" id="PS00141">
    <property type="entry name" value="ASP_PROTEASE"/>
    <property type="match status" value="1"/>
</dbReference>
<evidence type="ECO:0000256" key="2">
    <source>
        <dbReference type="ARBA" id="ARBA00002983"/>
    </source>
</evidence>
<evidence type="ECO:0000256" key="1">
    <source>
        <dbReference type="ARBA" id="ARBA00000043"/>
    </source>
</evidence>
<dbReference type="InterPro" id="IPR001461">
    <property type="entry name" value="Aspartic_peptidase_A1"/>
</dbReference>
<dbReference type="SUPFAM" id="SSF50630">
    <property type="entry name" value="Acid proteases"/>
    <property type="match status" value="1"/>
</dbReference>
<comment type="caution">
    <text evidence="11">The sequence shown here is derived from an EMBL/GenBank/DDBJ whole genome shotgun (WGS) entry which is preliminary data.</text>
</comment>
<evidence type="ECO:0000256" key="9">
    <source>
        <dbReference type="SAM" id="SignalP"/>
    </source>
</evidence>
<dbReference type="AlphaFoldDB" id="A0A9W9FUY7"/>
<dbReference type="PANTHER" id="PTHR47966:SF57">
    <property type="entry name" value="PEPTIDASE A1 DOMAIN-CONTAINING PROTEIN"/>
    <property type="match status" value="1"/>
</dbReference>
<dbReference type="InterPro" id="IPR021109">
    <property type="entry name" value="Peptidase_aspartic_dom_sf"/>
</dbReference>
<dbReference type="Gene3D" id="2.40.70.10">
    <property type="entry name" value="Acid Proteases"/>
    <property type="match status" value="2"/>
</dbReference>
<evidence type="ECO:0000256" key="7">
    <source>
        <dbReference type="ARBA" id="ARBA00022801"/>
    </source>
</evidence>
<dbReference type="InterPro" id="IPR034164">
    <property type="entry name" value="Pepsin-like_dom"/>
</dbReference>
<dbReference type="Pfam" id="PF00026">
    <property type="entry name" value="Asp"/>
    <property type="match status" value="1"/>
</dbReference>
<comment type="similarity">
    <text evidence="3 8">Belongs to the peptidase A1 family.</text>
</comment>
<accession>A0A9W9FUY7</accession>
<feature type="signal peptide" evidence="9">
    <location>
        <begin position="1"/>
        <end position="19"/>
    </location>
</feature>
<keyword evidence="12" id="KW-1185">Reference proteome</keyword>
<protein>
    <recommendedName>
        <fullName evidence="5">penicillopepsin</fullName>
        <ecNumber evidence="5">3.4.23.20</ecNumber>
    </recommendedName>
</protein>
<feature type="domain" description="Peptidase A1" evidence="10">
    <location>
        <begin position="54"/>
        <end position="374"/>
    </location>
</feature>
<proteinExistence type="inferred from homology"/>
<evidence type="ECO:0000313" key="12">
    <source>
        <dbReference type="Proteomes" id="UP001149165"/>
    </source>
</evidence>
<keyword evidence="6 8" id="KW-0064">Aspartyl protease</keyword>
<evidence type="ECO:0000256" key="8">
    <source>
        <dbReference type="RuleBase" id="RU000454"/>
    </source>
</evidence>
<evidence type="ECO:0000256" key="4">
    <source>
        <dbReference type="ARBA" id="ARBA00011245"/>
    </source>
</evidence>
<organism evidence="11 12">
    <name type="scientific">Penicillium angulare</name>
    <dbReference type="NCBI Taxonomy" id="116970"/>
    <lineage>
        <taxon>Eukaryota</taxon>
        <taxon>Fungi</taxon>
        <taxon>Dikarya</taxon>
        <taxon>Ascomycota</taxon>
        <taxon>Pezizomycotina</taxon>
        <taxon>Eurotiomycetes</taxon>
        <taxon>Eurotiomycetidae</taxon>
        <taxon>Eurotiales</taxon>
        <taxon>Aspergillaceae</taxon>
        <taxon>Penicillium</taxon>
    </lineage>
</organism>
<dbReference type="Proteomes" id="UP001149165">
    <property type="component" value="Unassembled WGS sequence"/>
</dbReference>
<gene>
    <name evidence="11" type="ORF">N7456_003528</name>
</gene>